<sequence length="101" mass="10661">MASSRASKAQLLMLLSAGAVLPSQAATCLPPYEAQISSLGCWTDNGSFRTLQSAGINLNDNNTPQVCANLCGAAGFTLSAVEFTVLVFFVMTCIVRMIRVN</sequence>
<keyword evidence="1" id="KW-0472">Membrane</keyword>
<keyword evidence="4" id="KW-1185">Reference proteome</keyword>
<evidence type="ECO:0000256" key="1">
    <source>
        <dbReference type="SAM" id="Phobius"/>
    </source>
</evidence>
<gene>
    <name evidence="3" type="ORF">ESCO_004474</name>
</gene>
<keyword evidence="2" id="KW-0732">Signal</keyword>
<evidence type="ECO:0000256" key="2">
    <source>
        <dbReference type="SAM" id="SignalP"/>
    </source>
</evidence>
<keyword evidence="1" id="KW-0812">Transmembrane</keyword>
<evidence type="ECO:0000313" key="3">
    <source>
        <dbReference type="EMBL" id="KOS21228.1"/>
    </source>
</evidence>
<dbReference type="AlphaFoldDB" id="A0A0M8MYA6"/>
<dbReference type="Proteomes" id="UP000053831">
    <property type="component" value="Unassembled WGS sequence"/>
</dbReference>
<reference evidence="3 4" key="1">
    <citation type="submission" date="2015-07" db="EMBL/GenBank/DDBJ databases">
        <title>The genome of the fungus Escovopsis weberi, a specialized disease agent of ant agriculture.</title>
        <authorList>
            <person name="de Man T.J."/>
            <person name="Stajich J.E."/>
            <person name="Kubicek C.P."/>
            <person name="Chenthamara K."/>
            <person name="Atanasova L."/>
            <person name="Druzhinina I.S."/>
            <person name="Birnbaum S."/>
            <person name="Barribeau S.M."/>
            <person name="Teiling C."/>
            <person name="Suen G."/>
            <person name="Currie C."/>
            <person name="Gerardo N.M."/>
        </authorList>
    </citation>
    <scope>NUCLEOTIDE SEQUENCE [LARGE SCALE GENOMIC DNA]</scope>
</reference>
<proteinExistence type="predicted"/>
<feature type="signal peptide" evidence="2">
    <location>
        <begin position="1"/>
        <end position="25"/>
    </location>
</feature>
<feature type="transmembrane region" description="Helical" evidence="1">
    <location>
        <begin position="73"/>
        <end position="95"/>
    </location>
</feature>
<feature type="chain" id="PRO_5005818779" evidence="2">
    <location>
        <begin position="26"/>
        <end position="101"/>
    </location>
</feature>
<keyword evidence="1" id="KW-1133">Transmembrane helix</keyword>
<dbReference type="OrthoDB" id="5985073at2759"/>
<name>A0A0M8MYA6_ESCWE</name>
<comment type="caution">
    <text evidence="3">The sequence shown here is derived from an EMBL/GenBank/DDBJ whole genome shotgun (WGS) entry which is preliminary data.</text>
</comment>
<evidence type="ECO:0000313" key="4">
    <source>
        <dbReference type="Proteomes" id="UP000053831"/>
    </source>
</evidence>
<dbReference type="STRING" id="150374.A0A0M8MYA6"/>
<dbReference type="EMBL" id="LGSR01000013">
    <property type="protein sequence ID" value="KOS21228.1"/>
    <property type="molecule type" value="Genomic_DNA"/>
</dbReference>
<accession>A0A0M8MYA6</accession>
<organism evidence="3 4">
    <name type="scientific">Escovopsis weberi</name>
    <dbReference type="NCBI Taxonomy" id="150374"/>
    <lineage>
        <taxon>Eukaryota</taxon>
        <taxon>Fungi</taxon>
        <taxon>Dikarya</taxon>
        <taxon>Ascomycota</taxon>
        <taxon>Pezizomycotina</taxon>
        <taxon>Sordariomycetes</taxon>
        <taxon>Hypocreomycetidae</taxon>
        <taxon>Hypocreales</taxon>
        <taxon>Hypocreaceae</taxon>
        <taxon>Escovopsis</taxon>
    </lineage>
</organism>
<protein>
    <submittedName>
        <fullName evidence="3">Uncharacterized protein</fullName>
    </submittedName>
</protein>